<proteinExistence type="predicted"/>
<dbReference type="SUPFAM" id="SSF48150">
    <property type="entry name" value="DNA-glycosylase"/>
    <property type="match status" value="1"/>
</dbReference>
<dbReference type="Pfam" id="PF03352">
    <property type="entry name" value="Adenine_glyco"/>
    <property type="match status" value="1"/>
</dbReference>
<keyword evidence="1" id="KW-0862">Zinc</keyword>
<evidence type="ECO:0000313" key="3">
    <source>
        <dbReference type="EMBL" id="KAJ8440910.1"/>
    </source>
</evidence>
<gene>
    <name evidence="3" type="ORF">Cgig2_022766</name>
</gene>
<feature type="compositionally biased region" description="Basic residues" evidence="2">
    <location>
        <begin position="1"/>
        <end position="10"/>
    </location>
</feature>
<evidence type="ECO:0000313" key="4">
    <source>
        <dbReference type="Proteomes" id="UP001153076"/>
    </source>
</evidence>
<comment type="caution">
    <text evidence="3">The sequence shown here is derived from an EMBL/GenBank/DDBJ whole genome shotgun (WGS) entry which is preliminary data.</text>
</comment>
<dbReference type="GO" id="GO:0046872">
    <property type="term" value="F:metal ion binding"/>
    <property type="evidence" value="ECO:0007669"/>
    <property type="project" value="UniProtKB-KW"/>
</dbReference>
<accession>A0A9Q1QHU7</accession>
<dbReference type="GO" id="GO:0008725">
    <property type="term" value="F:DNA-3-methyladenine glycosylase activity"/>
    <property type="evidence" value="ECO:0007669"/>
    <property type="project" value="InterPro"/>
</dbReference>
<feature type="region of interest" description="Disordered" evidence="2">
    <location>
        <begin position="1"/>
        <end position="26"/>
    </location>
</feature>
<evidence type="ECO:0000256" key="1">
    <source>
        <dbReference type="PIRSR" id="PIRSR605019-1"/>
    </source>
</evidence>
<keyword evidence="1" id="KW-0479">Metal-binding</keyword>
<dbReference type="Proteomes" id="UP001153076">
    <property type="component" value="Unassembled WGS sequence"/>
</dbReference>
<evidence type="ECO:0008006" key="5">
    <source>
        <dbReference type="Google" id="ProtNLM"/>
    </source>
</evidence>
<dbReference type="AlphaFoldDB" id="A0A9Q1QHU7"/>
<dbReference type="GO" id="GO:0006284">
    <property type="term" value="P:base-excision repair"/>
    <property type="evidence" value="ECO:0007669"/>
    <property type="project" value="InterPro"/>
</dbReference>
<protein>
    <recommendedName>
        <fullName evidence="5">DNA-3-methyladenine glycosylase I</fullName>
    </recommendedName>
</protein>
<feature type="binding site" evidence="1">
    <location>
        <position position="130"/>
    </location>
    <ligand>
        <name>Zn(2+)</name>
        <dbReference type="ChEBI" id="CHEBI:29105"/>
    </ligand>
</feature>
<reference evidence="3" key="1">
    <citation type="submission" date="2022-04" db="EMBL/GenBank/DDBJ databases">
        <title>Carnegiea gigantea Genome sequencing and assembly v2.</title>
        <authorList>
            <person name="Copetti D."/>
            <person name="Sanderson M.J."/>
            <person name="Burquez A."/>
            <person name="Wojciechowski M.F."/>
        </authorList>
    </citation>
    <scope>NUCLEOTIDE SEQUENCE</scope>
    <source>
        <strain evidence="3">SGP5-SGP5p</strain>
        <tissue evidence="3">Aerial part</tissue>
    </source>
</reference>
<sequence length="258" mass="29293">MSRASVRKHVLEKSATGLNKEKENPKAKNNNSFFFKHFKKVYPLGICRSNSLLSVSSLSGLSQTSTDSSLTDYSCPLEQKILLSLESINRASSISSPPESEETESPRVAHSPRIQLPSPRPYDDGMVKRCHWITKASDEVYVAFHDKQWGVPVYDDNQLFELLSLCGLLMDYNWTEILKRRWQLREAFGAFDVKLVASMGEEQVTEICSDKDLGLAECRASCIIENAKGILKASFRNSLVIYSYFVDMRQSHTRQHMN</sequence>
<dbReference type="Gene3D" id="1.10.340.30">
    <property type="entry name" value="Hypothetical protein, domain 2"/>
    <property type="match status" value="1"/>
</dbReference>
<feature type="binding site" evidence="1">
    <location>
        <position position="145"/>
    </location>
    <ligand>
        <name>Zn(2+)</name>
        <dbReference type="ChEBI" id="CHEBI:29105"/>
    </ligand>
</feature>
<organism evidence="3 4">
    <name type="scientific">Carnegiea gigantea</name>
    <dbReference type="NCBI Taxonomy" id="171969"/>
    <lineage>
        <taxon>Eukaryota</taxon>
        <taxon>Viridiplantae</taxon>
        <taxon>Streptophyta</taxon>
        <taxon>Embryophyta</taxon>
        <taxon>Tracheophyta</taxon>
        <taxon>Spermatophyta</taxon>
        <taxon>Magnoliopsida</taxon>
        <taxon>eudicotyledons</taxon>
        <taxon>Gunneridae</taxon>
        <taxon>Pentapetalae</taxon>
        <taxon>Caryophyllales</taxon>
        <taxon>Cactineae</taxon>
        <taxon>Cactaceae</taxon>
        <taxon>Cactoideae</taxon>
        <taxon>Echinocereeae</taxon>
        <taxon>Carnegiea</taxon>
    </lineage>
</organism>
<name>A0A9Q1QHU7_9CARY</name>
<dbReference type="OrthoDB" id="3941538at2759"/>
<dbReference type="InterPro" id="IPR005019">
    <property type="entry name" value="Adenine_glyco"/>
</dbReference>
<evidence type="ECO:0000256" key="2">
    <source>
        <dbReference type="SAM" id="MobiDB-lite"/>
    </source>
</evidence>
<keyword evidence="4" id="KW-1185">Reference proteome</keyword>
<dbReference type="PANTHER" id="PTHR31116:SF29">
    <property type="entry name" value="DNA GLYCOSYLASE SUPERFAMILY PROTEIN"/>
    <property type="match status" value="1"/>
</dbReference>
<dbReference type="PANTHER" id="PTHR31116">
    <property type="entry name" value="OS04G0501200 PROTEIN"/>
    <property type="match status" value="1"/>
</dbReference>
<dbReference type="InterPro" id="IPR011257">
    <property type="entry name" value="DNA_glycosylase"/>
</dbReference>
<dbReference type="EMBL" id="JAKOGI010000182">
    <property type="protein sequence ID" value="KAJ8440910.1"/>
    <property type="molecule type" value="Genomic_DNA"/>
</dbReference>
<feature type="region of interest" description="Disordered" evidence="2">
    <location>
        <begin position="92"/>
        <end position="116"/>
    </location>
</feature>